<sequence>MRNPLNRTTEVNKTFKQKRSLQAFFSLLPFALILLADPAQAARLQTWRFNAGQNQLTFTTDEGVQPTAQLIANPTRLVVDLPGVTLGRPAVSEAYTGNVRALRVGQFDRGITRLVVELAPGYTLDPAQVRFQGATPQQWSVQLPRPQLASTANPSAPIIPPGSVVVPTKPSGGGLFPVPPPGSAQIPIPVPLPANPSPVRPPVLPTPAIPPAQPRPVVPPRTPVSNAVVVIDAGHGGPDPGAVGIGGLREKDVVIDISRQVAVLLQQQGIRAVMTRSSDVDLDLAPRTTLANRLNATAFVSIHANAISMSRPDVNGIETFYYQSGLGLAQAIQRSMLQATGARDRGVKQARFYVLRYTSMPSALVEVGFVTGREDAAKLATAAHRKTLAESIARGIVQYLGQQRR</sequence>
<feature type="signal peptide" evidence="2">
    <location>
        <begin position="1"/>
        <end position="41"/>
    </location>
</feature>
<dbReference type="Gene3D" id="2.60.40.3500">
    <property type="match status" value="1"/>
</dbReference>
<dbReference type="Pfam" id="PF01520">
    <property type="entry name" value="Amidase_3"/>
    <property type="match status" value="1"/>
</dbReference>
<dbReference type="GO" id="GO:0009253">
    <property type="term" value="P:peptidoglycan catabolic process"/>
    <property type="evidence" value="ECO:0007669"/>
    <property type="project" value="InterPro"/>
</dbReference>
<dbReference type="AlphaFoldDB" id="A0A8J8CLW3"/>
<comment type="caution">
    <text evidence="4">The sequence shown here is derived from an EMBL/GenBank/DDBJ whole genome shotgun (WGS) entry which is preliminary data.</text>
</comment>
<dbReference type="PANTHER" id="PTHR30404:SF0">
    <property type="entry name" value="N-ACETYLMURAMOYL-L-ALANINE AMIDASE AMIC"/>
    <property type="match status" value="1"/>
</dbReference>
<feature type="chain" id="PRO_5035279354" evidence="2">
    <location>
        <begin position="42"/>
        <end position="405"/>
    </location>
</feature>
<proteinExistence type="predicted"/>
<accession>A0A8J8CLW3</accession>
<dbReference type="GO" id="GO:0030288">
    <property type="term" value="C:outer membrane-bounded periplasmic space"/>
    <property type="evidence" value="ECO:0007669"/>
    <property type="project" value="TreeGrafter"/>
</dbReference>
<dbReference type="RefSeq" id="WP_162423692.1">
    <property type="nucleotide sequence ID" value="NZ_WVIE01000013.1"/>
</dbReference>
<dbReference type="Pfam" id="PF11741">
    <property type="entry name" value="AMIN"/>
    <property type="match status" value="1"/>
</dbReference>
<evidence type="ECO:0000313" key="4">
    <source>
        <dbReference type="EMBL" id="NDJ18170.1"/>
    </source>
</evidence>
<name>A0A8J8CLW3_9CYAN</name>
<keyword evidence="1" id="KW-0378">Hydrolase</keyword>
<dbReference type="EMBL" id="WVIE01000013">
    <property type="protein sequence ID" value="NDJ18170.1"/>
    <property type="molecule type" value="Genomic_DNA"/>
</dbReference>
<dbReference type="InterPro" id="IPR002508">
    <property type="entry name" value="MurNAc-LAA_cat"/>
</dbReference>
<dbReference type="InterPro" id="IPR050695">
    <property type="entry name" value="N-acetylmuramoyl_amidase_3"/>
</dbReference>
<dbReference type="CDD" id="cd02696">
    <property type="entry name" value="MurNAc-LAA"/>
    <property type="match status" value="1"/>
</dbReference>
<dbReference type="Gene3D" id="3.40.630.40">
    <property type="entry name" value="Zn-dependent exopeptidases"/>
    <property type="match status" value="1"/>
</dbReference>
<evidence type="ECO:0000256" key="2">
    <source>
        <dbReference type="SAM" id="SignalP"/>
    </source>
</evidence>
<dbReference type="SMART" id="SM00646">
    <property type="entry name" value="Ami_3"/>
    <property type="match status" value="1"/>
</dbReference>
<keyword evidence="2" id="KW-0732">Signal</keyword>
<gene>
    <name evidence="4" type="ORF">GS601_12865</name>
</gene>
<dbReference type="SUPFAM" id="SSF53187">
    <property type="entry name" value="Zn-dependent exopeptidases"/>
    <property type="match status" value="1"/>
</dbReference>
<evidence type="ECO:0000313" key="5">
    <source>
        <dbReference type="Proteomes" id="UP000646053"/>
    </source>
</evidence>
<dbReference type="Proteomes" id="UP000646053">
    <property type="component" value="Unassembled WGS sequence"/>
</dbReference>
<protein>
    <submittedName>
        <fullName evidence="4">AMIN domain-containing protein</fullName>
    </submittedName>
</protein>
<keyword evidence="5" id="KW-1185">Reference proteome</keyword>
<organism evidence="4 5">
    <name type="scientific">Myxacorys almedinensis A</name>
    <dbReference type="NCBI Taxonomy" id="2690445"/>
    <lineage>
        <taxon>Bacteria</taxon>
        <taxon>Bacillati</taxon>
        <taxon>Cyanobacteriota</taxon>
        <taxon>Cyanophyceae</taxon>
        <taxon>Leptolyngbyales</taxon>
        <taxon>Leptolyngbyaceae</taxon>
        <taxon>Myxacorys</taxon>
        <taxon>Myxacorys almedinensis</taxon>
    </lineage>
</organism>
<feature type="domain" description="MurNAc-LAA" evidence="3">
    <location>
        <begin position="288"/>
        <end position="397"/>
    </location>
</feature>
<dbReference type="GO" id="GO:0008745">
    <property type="term" value="F:N-acetylmuramoyl-L-alanine amidase activity"/>
    <property type="evidence" value="ECO:0007669"/>
    <property type="project" value="InterPro"/>
</dbReference>
<dbReference type="InterPro" id="IPR021731">
    <property type="entry name" value="AMIN_dom"/>
</dbReference>
<dbReference type="PANTHER" id="PTHR30404">
    <property type="entry name" value="N-ACETYLMURAMOYL-L-ALANINE AMIDASE"/>
    <property type="match status" value="1"/>
</dbReference>
<reference evidence="4" key="1">
    <citation type="submission" date="2019-12" db="EMBL/GenBank/DDBJ databases">
        <title>High-Quality draft genome sequences of three cyanobacteria isolated from the limestone walls of the Old Cathedral of Coimbra.</title>
        <authorList>
            <person name="Tiago I."/>
            <person name="Soares F."/>
            <person name="Portugal A."/>
        </authorList>
    </citation>
    <scope>NUCLEOTIDE SEQUENCE</scope>
    <source>
        <strain evidence="4">A</strain>
    </source>
</reference>
<evidence type="ECO:0000259" key="3">
    <source>
        <dbReference type="SMART" id="SM00646"/>
    </source>
</evidence>
<evidence type="ECO:0000256" key="1">
    <source>
        <dbReference type="ARBA" id="ARBA00022801"/>
    </source>
</evidence>